<dbReference type="Proteomes" id="UP000194265">
    <property type="component" value="Chromosome"/>
</dbReference>
<proteinExistence type="predicted"/>
<reference evidence="1 2" key="1">
    <citation type="journal article" date="2017" name="Genome Biol. Evol.">
        <title>Comparative Genomic Analysis Identifies a Campylobacter Clade Deficient in Selenium Metabolism.</title>
        <authorList>
            <person name="Miller W.G."/>
            <person name="Yee E."/>
            <person name="Lopes B.S."/>
            <person name="Chapman M.H."/>
            <person name="Huynh S."/>
            <person name="Bono J.L."/>
            <person name="Parker C.T."/>
            <person name="Strachan N.J.C."/>
            <person name="Forbes K.J."/>
        </authorList>
    </citation>
    <scope>NUCLEOTIDE SEQUENCE [LARGE SCALE GENOMIC DNA]</scope>
    <source>
        <strain evidence="1 2">RM8964</strain>
    </source>
</reference>
<dbReference type="EMBL" id="CP018791">
    <property type="protein sequence ID" value="ARR02886.1"/>
    <property type="molecule type" value="Genomic_DNA"/>
</dbReference>
<sequence length="260" mass="29358">MNQENEAKKLKIFTTVNDFQKEDANGIVADKRLIGFGSTSSYINDKGEEQKPNALQVLQHLDRIEKFLKASDIDPRKMPIILTGDRVVDDNGKEKSETTMVAKYFTNKYIDPETAQTKFINKLMISYGKNTVNPETGEMEYAPSITATRGKNGYVLDSDKYINQQVKEKFIDMSKNVDSYGNSVKFTLGMNDKIKMHNEYPQLANLTNYIVEQGGVAMTEISFAQGRGAVISNVNPIKKENLQKIHTENLEQQINKGLDI</sequence>
<evidence type="ECO:0000313" key="1">
    <source>
        <dbReference type="EMBL" id="ARR02886.1"/>
    </source>
</evidence>
<dbReference type="STRING" id="1660074.CVIC8964_1507"/>
<gene>
    <name evidence="1" type="ORF">CVIC8964_1507</name>
</gene>
<organism evidence="1 2">
    <name type="scientific">Campylobacter vicugnae</name>
    <dbReference type="NCBI Taxonomy" id="1660076"/>
    <lineage>
        <taxon>Bacteria</taxon>
        <taxon>Pseudomonadati</taxon>
        <taxon>Campylobacterota</taxon>
        <taxon>Epsilonproteobacteria</taxon>
        <taxon>Campylobacterales</taxon>
        <taxon>Campylobacteraceae</taxon>
        <taxon>Campylobacter</taxon>
    </lineage>
</organism>
<protein>
    <submittedName>
        <fullName evidence="1">Uncharacterized protein</fullName>
    </submittedName>
</protein>
<accession>A0A1X9T380</accession>
<dbReference type="OrthoDB" id="9928885at2"/>
<dbReference type="AlphaFoldDB" id="A0A1X9T380"/>
<name>A0A1X9T380_9BACT</name>
<dbReference type="RefSeq" id="WP_086334055.1">
    <property type="nucleotide sequence ID" value="NZ_CP018791.1"/>
</dbReference>
<evidence type="ECO:0000313" key="2">
    <source>
        <dbReference type="Proteomes" id="UP000194265"/>
    </source>
</evidence>